<dbReference type="InterPro" id="IPR008589">
    <property type="entry name" value="MupG"/>
</dbReference>
<dbReference type="Pfam" id="PF05913">
    <property type="entry name" value="MupG_C"/>
    <property type="match status" value="1"/>
</dbReference>
<protein>
    <submittedName>
        <fullName evidence="3">PTS-associated protein</fullName>
    </submittedName>
</protein>
<feature type="domain" description="6-phospho-N-acetylmuramidase C-terminal" evidence="1">
    <location>
        <begin position="246"/>
        <end position="359"/>
    </location>
</feature>
<reference evidence="3 4" key="1">
    <citation type="submission" date="2014-12" db="EMBL/GenBank/DDBJ databases">
        <title>Draft genome sequences of 10 type strains of Lactococcus.</title>
        <authorList>
            <person name="Sun Z."/>
            <person name="Zhong Z."/>
            <person name="Liu W."/>
            <person name="Zhang W."/>
            <person name="Zhang H."/>
        </authorList>
    </citation>
    <scope>NUCLEOTIDE SEQUENCE [LARGE SCALE GENOMIC DNA]</scope>
    <source>
        <strain evidence="3 4">JCM 16395</strain>
    </source>
</reference>
<dbReference type="Gene3D" id="2.40.100.10">
    <property type="entry name" value="Cyclophilin-like"/>
    <property type="match status" value="1"/>
</dbReference>
<dbReference type="InterPro" id="IPR043894">
    <property type="entry name" value="MupG_C"/>
</dbReference>
<evidence type="ECO:0000313" key="3">
    <source>
        <dbReference type="EMBL" id="PCS00963.1"/>
    </source>
</evidence>
<evidence type="ECO:0000259" key="2">
    <source>
        <dbReference type="Pfam" id="PF19200"/>
    </source>
</evidence>
<accession>A0A2A5RNP4</accession>
<dbReference type="RefSeq" id="WP_096817155.1">
    <property type="nucleotide sequence ID" value="NZ_JXJU01000002.1"/>
</dbReference>
<proteinExistence type="predicted"/>
<dbReference type="EMBL" id="JXJU01000002">
    <property type="protein sequence ID" value="PCS00963.1"/>
    <property type="molecule type" value="Genomic_DNA"/>
</dbReference>
<dbReference type="Gene3D" id="3.20.20.70">
    <property type="entry name" value="Aldolase class I"/>
    <property type="match status" value="1"/>
</dbReference>
<dbReference type="InterPro" id="IPR017853">
    <property type="entry name" value="GH"/>
</dbReference>
<evidence type="ECO:0000313" key="4">
    <source>
        <dbReference type="Proteomes" id="UP000218181"/>
    </source>
</evidence>
<comment type="caution">
    <text evidence="3">The sequence shown here is derived from an EMBL/GenBank/DDBJ whole genome shotgun (WGS) entry which is preliminary data.</text>
</comment>
<dbReference type="InterPro" id="IPR013785">
    <property type="entry name" value="Aldolase_TIM"/>
</dbReference>
<dbReference type="PANTHER" id="PTHR38435">
    <property type="match status" value="1"/>
</dbReference>
<dbReference type="Pfam" id="PF19200">
    <property type="entry name" value="MupG_N"/>
    <property type="match status" value="1"/>
</dbReference>
<dbReference type="InterPro" id="IPR043797">
    <property type="entry name" value="MupG_N"/>
</dbReference>
<dbReference type="STRING" id="1291764.GCA_001311235_01143"/>
<gene>
    <name evidence="3" type="ORF">RT41_GL000753</name>
</gene>
<dbReference type="InterPro" id="IPR029000">
    <property type="entry name" value="Cyclophilin-like_dom_sf"/>
</dbReference>
<dbReference type="PANTHER" id="PTHR38435:SF1">
    <property type="entry name" value="DUF871 DOMAIN-CONTAINING PROTEIN"/>
    <property type="match status" value="1"/>
</dbReference>
<organism evidence="3 4">
    <name type="scientific">Lactococcus fujiensis JCM 16395</name>
    <dbReference type="NCBI Taxonomy" id="1291764"/>
    <lineage>
        <taxon>Bacteria</taxon>
        <taxon>Bacillati</taxon>
        <taxon>Bacillota</taxon>
        <taxon>Bacilli</taxon>
        <taxon>Lactobacillales</taxon>
        <taxon>Streptococcaceae</taxon>
        <taxon>Lactococcus</taxon>
    </lineage>
</organism>
<dbReference type="SUPFAM" id="SSF50891">
    <property type="entry name" value="Cyclophilin-like"/>
    <property type="match status" value="1"/>
</dbReference>
<dbReference type="SUPFAM" id="SSF51445">
    <property type="entry name" value="(Trans)glycosidases"/>
    <property type="match status" value="1"/>
</dbReference>
<sequence length="362" mass="41721">MRELGISIYPEHSTIEKDMAYIKLAHQYGFTKIFTCLLSVNGDKEGILQEFKTIISYAKSLNFEVTLDVSPRVFDSLEISYHDLSFFNNMGADAIRLDQGFTGQEEALMTYNPFGLKIEINMSSATKYLDNLLSYQPDLSHLTGCHNFYPHRYAALSYPFFIECSKKFKAHGLRTAAFVNSQDATFGPWPIMEGLPTLEMHRKLPIQVQAQHLFMTQLIDVVIIGNAYASEKELSRLSQVNASMPTFEVELYDTISSIERKIVLEEPHFYRGDVSDYFIRSTQSRVKYKMEEFPPTNVSEIQRGDILIENERYGQYKGELQIALMDMENSGKTNVVGHVSEDMLFLIDYLKPWQNFQFKIKE</sequence>
<dbReference type="OrthoDB" id="5809921at2"/>
<feature type="domain" description="6-phospho-N-acetylmuramidase N-terminal" evidence="2">
    <location>
        <begin position="4"/>
        <end position="239"/>
    </location>
</feature>
<name>A0A2A5RNP4_9LACT</name>
<dbReference type="AlphaFoldDB" id="A0A2A5RNP4"/>
<evidence type="ECO:0000259" key="1">
    <source>
        <dbReference type="Pfam" id="PF05913"/>
    </source>
</evidence>
<keyword evidence="4" id="KW-1185">Reference proteome</keyword>
<dbReference type="Proteomes" id="UP000218181">
    <property type="component" value="Unassembled WGS sequence"/>
</dbReference>